<dbReference type="SUPFAM" id="SSF50729">
    <property type="entry name" value="PH domain-like"/>
    <property type="match status" value="1"/>
</dbReference>
<evidence type="ECO:0000313" key="7">
    <source>
        <dbReference type="EMBL" id="KAG7459909.1"/>
    </source>
</evidence>
<dbReference type="PRINTS" id="PR00401">
    <property type="entry name" value="SH2DOMAIN"/>
</dbReference>
<evidence type="ECO:0000256" key="3">
    <source>
        <dbReference type="ARBA" id="ARBA00022999"/>
    </source>
</evidence>
<feature type="compositionally biased region" description="Polar residues" evidence="5">
    <location>
        <begin position="847"/>
        <end position="862"/>
    </location>
</feature>
<feature type="region of interest" description="Disordered" evidence="5">
    <location>
        <begin position="261"/>
        <end position="299"/>
    </location>
</feature>
<dbReference type="Gene3D" id="2.30.29.30">
    <property type="entry name" value="Pleckstrin-homology domain (PH domain)/Phosphotyrosine-binding domain (PTB)"/>
    <property type="match status" value="1"/>
</dbReference>
<dbReference type="SMART" id="SM00252">
    <property type="entry name" value="SH2"/>
    <property type="match status" value="1"/>
</dbReference>
<evidence type="ECO:0000256" key="1">
    <source>
        <dbReference type="ARBA" id="ARBA00010220"/>
    </source>
</evidence>
<dbReference type="SUPFAM" id="SSF109805">
    <property type="entry name" value="Phenylalanine zipper"/>
    <property type="match status" value="1"/>
</dbReference>
<keyword evidence="3 4" id="KW-0727">SH2 domain</keyword>
<proteinExistence type="inferred from homology"/>
<dbReference type="CDD" id="cd01231">
    <property type="entry name" value="PH_SH2B_family"/>
    <property type="match status" value="1"/>
</dbReference>
<dbReference type="InterPro" id="IPR000980">
    <property type="entry name" value="SH2"/>
</dbReference>
<feature type="compositionally biased region" description="Basic and acidic residues" evidence="5">
    <location>
        <begin position="405"/>
        <end position="418"/>
    </location>
</feature>
<keyword evidence="2" id="KW-0597">Phosphoprotein</keyword>
<feature type="compositionally biased region" description="Low complexity" evidence="5">
    <location>
        <begin position="353"/>
        <end position="389"/>
    </location>
</feature>
<feature type="region of interest" description="Disordered" evidence="5">
    <location>
        <begin position="112"/>
        <end position="201"/>
    </location>
</feature>
<feature type="compositionally biased region" description="Low complexity" evidence="5">
    <location>
        <begin position="420"/>
        <end position="442"/>
    </location>
</feature>
<evidence type="ECO:0000313" key="8">
    <source>
        <dbReference type="Proteomes" id="UP001046870"/>
    </source>
</evidence>
<dbReference type="PANTHER" id="PTHR10872">
    <property type="entry name" value="SH2B ADAPTER PROTEIN"/>
    <property type="match status" value="1"/>
</dbReference>
<evidence type="ECO:0000256" key="2">
    <source>
        <dbReference type="ARBA" id="ARBA00022553"/>
    </source>
</evidence>
<feature type="compositionally biased region" description="Polar residues" evidence="5">
    <location>
        <begin position="262"/>
        <end position="285"/>
    </location>
</feature>
<dbReference type="GO" id="GO:0005886">
    <property type="term" value="C:plasma membrane"/>
    <property type="evidence" value="ECO:0007669"/>
    <property type="project" value="TreeGrafter"/>
</dbReference>
<dbReference type="GO" id="GO:0035556">
    <property type="term" value="P:intracellular signal transduction"/>
    <property type="evidence" value="ECO:0007669"/>
    <property type="project" value="TreeGrafter"/>
</dbReference>
<dbReference type="SUPFAM" id="SSF55550">
    <property type="entry name" value="SH2 domain"/>
    <property type="match status" value="1"/>
</dbReference>
<evidence type="ECO:0000259" key="6">
    <source>
        <dbReference type="PROSITE" id="PS50001"/>
    </source>
</evidence>
<accession>A0A9D3SXW8</accession>
<dbReference type="Gene3D" id="6.10.140.110">
    <property type="match status" value="1"/>
</dbReference>
<dbReference type="Proteomes" id="UP001046870">
    <property type="component" value="Chromosome 19"/>
</dbReference>
<dbReference type="Gene3D" id="3.30.505.10">
    <property type="entry name" value="SH2 domain"/>
    <property type="match status" value="1"/>
</dbReference>
<feature type="compositionally biased region" description="Basic and acidic residues" evidence="5">
    <location>
        <begin position="1"/>
        <end position="14"/>
    </location>
</feature>
<dbReference type="InterPro" id="IPR036860">
    <property type="entry name" value="SH2_dom_sf"/>
</dbReference>
<feature type="region of interest" description="Disordered" evidence="5">
    <location>
        <begin position="824"/>
        <end position="862"/>
    </location>
</feature>
<dbReference type="GO" id="GO:0005068">
    <property type="term" value="F:transmembrane receptor protein tyrosine kinase adaptor activity"/>
    <property type="evidence" value="ECO:0007669"/>
    <property type="project" value="TreeGrafter"/>
</dbReference>
<dbReference type="Pfam" id="PF08916">
    <property type="entry name" value="Phe_ZIP"/>
    <property type="match status" value="1"/>
</dbReference>
<protein>
    <recommendedName>
        <fullName evidence="6">SH2 domain-containing protein</fullName>
    </recommendedName>
</protein>
<dbReference type="InterPro" id="IPR011993">
    <property type="entry name" value="PH-like_dom_sf"/>
</dbReference>
<evidence type="ECO:0000256" key="5">
    <source>
        <dbReference type="SAM" id="MobiDB-lite"/>
    </source>
</evidence>
<dbReference type="PANTHER" id="PTHR10872:SF3">
    <property type="entry name" value="SH2B ADAPTER PROTEIN 1"/>
    <property type="match status" value="1"/>
</dbReference>
<reference evidence="7" key="1">
    <citation type="submission" date="2021-01" db="EMBL/GenBank/DDBJ databases">
        <authorList>
            <person name="Zahm M."/>
            <person name="Roques C."/>
            <person name="Cabau C."/>
            <person name="Klopp C."/>
            <person name="Donnadieu C."/>
            <person name="Jouanno E."/>
            <person name="Lampietro C."/>
            <person name="Louis A."/>
            <person name="Herpin A."/>
            <person name="Echchiki A."/>
            <person name="Berthelot C."/>
            <person name="Parey E."/>
            <person name="Roest-Crollius H."/>
            <person name="Braasch I."/>
            <person name="Postlethwait J."/>
            <person name="Bobe J."/>
            <person name="Montfort J."/>
            <person name="Bouchez O."/>
            <person name="Begum T."/>
            <person name="Mejri S."/>
            <person name="Adams A."/>
            <person name="Chen W.-J."/>
            <person name="Guiguen Y."/>
        </authorList>
    </citation>
    <scope>NUCLEOTIDE SEQUENCE</scope>
    <source>
        <strain evidence="7">YG-15Mar2019-1</strain>
        <tissue evidence="7">Brain</tissue>
    </source>
</reference>
<dbReference type="AlphaFoldDB" id="A0A9D3SXW8"/>
<name>A0A9D3SXW8_MEGAT</name>
<dbReference type="PROSITE" id="PS50001">
    <property type="entry name" value="SH2"/>
    <property type="match status" value="1"/>
</dbReference>
<gene>
    <name evidence="7" type="ORF">MATL_G00215500</name>
</gene>
<dbReference type="Pfam" id="PF00017">
    <property type="entry name" value="SH2"/>
    <property type="match status" value="1"/>
</dbReference>
<dbReference type="InterPro" id="IPR036290">
    <property type="entry name" value="Phe_ZIP_sf"/>
</dbReference>
<dbReference type="FunFam" id="3.30.505.10:FF:000008">
    <property type="entry name" value="SH2B adapter protein 1 isoform 2"/>
    <property type="match status" value="1"/>
</dbReference>
<dbReference type="InterPro" id="IPR015012">
    <property type="entry name" value="Phe_ZIP"/>
</dbReference>
<dbReference type="OrthoDB" id="10047184at2759"/>
<evidence type="ECO:0000256" key="4">
    <source>
        <dbReference type="PROSITE-ProRule" id="PRU00191"/>
    </source>
</evidence>
<dbReference type="EMBL" id="JAFDVH010000019">
    <property type="protein sequence ID" value="KAG7459909.1"/>
    <property type="molecule type" value="Genomic_DNA"/>
</dbReference>
<dbReference type="CDD" id="cd10346">
    <property type="entry name" value="SH2_SH2B_family"/>
    <property type="match status" value="1"/>
</dbReference>
<sequence length="862" mass="92858">MRLRSRRDPKDVGKRGSIFPQSSGLELSTEPTMILDVLSWNPRLSERKTARSHWTDFCELHARVAAGDFARHFRAFLLENPHYSPDSAAAFCRRFTDRFVRHFENELEGSAMGKDAGSWVPNSDATSLEEESSPPLASEMTTSCPATHLQPTPKPLSVRGVHEGRGGERIPPSFQDTYAHTQILPPSSSSSCSSSMGGNNGKREEAGMMAKRCPGNAPGIGDREEEENWPGAIIGEGGEAEEGEGETDVCLDNADACLTPKNFPSTTPSTSATKGNGTPAGSNPKNKLKKRFSLRNVGRSVRGSVRGILHWRSSSSDSPQNCNTANSVSLTSSYSYTMGVQDGKRNSNTQPQTPTSLPVSLSLPLSLPHSSSSSLPPSSSSSATSLSLSEARDRRRSNGEGGGGVEKEKWSHRLEKLRLSRSPAPLLPAPSSLSPSASLPPSNASGPRKPGRLVREGGVTVSSSSDEFSGTHSFSGFSFGLYHLHHNADNNNAASNTVQTSAALPPATGGAVGWRGGRWQKCRLVLRERDKEGGERGEDYFLEFFIPPKASKPRLTIPCCSILDVRSTTALEVPDKENTFLLQVEGPVQYVIETRDAVQMRAWLSDIRNGICLSEQEDIEGVCGGIQTEISGTPEFNDRLSQVCYGGVGGSSPLLEPLPPELPPRAPLDESENRLLGGGGASLGTPFAETPDATGSFLFSDVGVPMSEAVEHPLSECQWFHGTLSRLKAAQLVLAGGTASHGVFLVRQSETRRGEYVLTFNFQGKAKHLRLSLNEDGQCRVQHLWFQSIFDMLEHFRVHPIPLESGGASDVTLISFVGATAVRQPGRDRAGSRPTVCDAITPRHPDSPSTPISDCVLDQQTP</sequence>
<feature type="region of interest" description="Disordered" evidence="5">
    <location>
        <begin position="1"/>
        <end position="24"/>
    </location>
</feature>
<comment type="similarity">
    <text evidence="1">Belongs to the SH2B adapter family.</text>
</comment>
<dbReference type="InterPro" id="IPR030523">
    <property type="entry name" value="SH2B"/>
</dbReference>
<comment type="caution">
    <text evidence="7">The sequence shown here is derived from an EMBL/GenBank/DDBJ whole genome shotgun (WGS) entry which is preliminary data.</text>
</comment>
<feature type="compositionally biased region" description="Polar residues" evidence="5">
    <location>
        <begin position="174"/>
        <end position="186"/>
    </location>
</feature>
<dbReference type="InterPro" id="IPR035057">
    <property type="entry name" value="SH2B1_SH2"/>
</dbReference>
<feature type="domain" description="SH2" evidence="6">
    <location>
        <begin position="719"/>
        <end position="817"/>
    </location>
</feature>
<feature type="region of interest" description="Disordered" evidence="5">
    <location>
        <begin position="338"/>
        <end position="467"/>
    </location>
</feature>
<keyword evidence="8" id="KW-1185">Reference proteome</keyword>
<organism evidence="7 8">
    <name type="scientific">Megalops atlanticus</name>
    <name type="common">Tarpon</name>
    <name type="synonym">Clupea gigantea</name>
    <dbReference type="NCBI Taxonomy" id="7932"/>
    <lineage>
        <taxon>Eukaryota</taxon>
        <taxon>Metazoa</taxon>
        <taxon>Chordata</taxon>
        <taxon>Craniata</taxon>
        <taxon>Vertebrata</taxon>
        <taxon>Euteleostomi</taxon>
        <taxon>Actinopterygii</taxon>
        <taxon>Neopterygii</taxon>
        <taxon>Teleostei</taxon>
        <taxon>Elopiformes</taxon>
        <taxon>Megalopidae</taxon>
        <taxon>Megalops</taxon>
    </lineage>
</organism>